<proteinExistence type="predicted"/>
<keyword evidence="2" id="KW-1185">Reference proteome</keyword>
<accession>A0A2T4UQP7</accession>
<evidence type="ECO:0000313" key="2">
    <source>
        <dbReference type="Proteomes" id="UP000241085"/>
    </source>
</evidence>
<dbReference type="EMBL" id="PZPL01000001">
    <property type="protein sequence ID" value="PTL71859.1"/>
    <property type="molecule type" value="Genomic_DNA"/>
</dbReference>
<name>A0A2T4UQP7_9MICO</name>
<dbReference type="Proteomes" id="UP000241085">
    <property type="component" value="Unassembled WGS sequence"/>
</dbReference>
<dbReference type="RefSeq" id="WP_107573673.1">
    <property type="nucleotide sequence ID" value="NZ_PZPL01000001.1"/>
</dbReference>
<protein>
    <submittedName>
        <fullName evidence="1">Uncharacterized protein</fullName>
    </submittedName>
</protein>
<evidence type="ECO:0000313" key="1">
    <source>
        <dbReference type="EMBL" id="PTL71859.1"/>
    </source>
</evidence>
<dbReference type="AlphaFoldDB" id="A0A2T4UQP7"/>
<reference evidence="1 2" key="1">
    <citation type="submission" date="2018-03" db="EMBL/GenBank/DDBJ databases">
        <title>Bacteriophage NCPPB3778 and a type I-E CRISPR drive the evolution of the US Biological Select Agent, Rathayibacter toxicus.</title>
        <authorList>
            <person name="Davis E.W.II."/>
            <person name="Tabima J.F."/>
            <person name="Weisberg A.J."/>
            <person name="Dantas Lopes L."/>
            <person name="Wiseman M.S."/>
            <person name="Wiseman M.S."/>
            <person name="Pupko T."/>
            <person name="Belcher M.S."/>
            <person name="Sechler A.J."/>
            <person name="Tancos M.A."/>
            <person name="Schroeder B.K."/>
            <person name="Murray T.D."/>
            <person name="Luster D.G."/>
            <person name="Schneider W.L."/>
            <person name="Rogers E."/>
            <person name="Andreote F.D."/>
            <person name="Grunwald N.J."/>
            <person name="Putnam M.L."/>
            <person name="Chang J.H."/>
        </authorList>
    </citation>
    <scope>NUCLEOTIDE SEQUENCE [LARGE SCALE GENOMIC DNA]</scope>
    <source>
        <strain evidence="1 2">DSM 15933</strain>
    </source>
</reference>
<comment type="caution">
    <text evidence="1">The sequence shown here is derived from an EMBL/GenBank/DDBJ whole genome shotgun (WGS) entry which is preliminary data.</text>
</comment>
<sequence length="74" mass="8617">MNTALGATRYASPPRRRSADLLDRLALRVGVALVAWSRRERRLPLGHADVVALRRERADLLERERRHQLLRLPR</sequence>
<organism evidence="1 2">
    <name type="scientific">Rathayibacter caricis DSM 15933</name>
    <dbReference type="NCBI Taxonomy" id="1328867"/>
    <lineage>
        <taxon>Bacteria</taxon>
        <taxon>Bacillati</taxon>
        <taxon>Actinomycetota</taxon>
        <taxon>Actinomycetes</taxon>
        <taxon>Micrococcales</taxon>
        <taxon>Microbacteriaceae</taxon>
        <taxon>Rathayibacter</taxon>
    </lineage>
</organism>
<gene>
    <name evidence="1" type="ORF">C1I63_02700</name>
</gene>